<dbReference type="Gene3D" id="3.40.50.10090">
    <property type="match status" value="2"/>
</dbReference>
<gene>
    <name evidence="11" type="ORF">ERX40_04665</name>
</gene>
<evidence type="ECO:0000313" key="11">
    <source>
        <dbReference type="EMBL" id="TDM04467.1"/>
    </source>
</evidence>
<keyword evidence="5 9" id="KW-0627">Porphyrin biosynthesis</keyword>
<dbReference type="InterPro" id="IPR003754">
    <property type="entry name" value="4pyrrol_synth_uPrphyn_synth"/>
</dbReference>
<evidence type="ECO:0000256" key="9">
    <source>
        <dbReference type="RuleBase" id="RU366031"/>
    </source>
</evidence>
<evidence type="ECO:0000256" key="7">
    <source>
        <dbReference type="ARBA" id="ARBA00040167"/>
    </source>
</evidence>
<comment type="similarity">
    <text evidence="2 9">Belongs to the uroporphyrinogen-III synthase family.</text>
</comment>
<comment type="caution">
    <text evidence="11">The sequence shown here is derived from an EMBL/GenBank/DDBJ whole genome shotgun (WGS) entry which is preliminary data.</text>
</comment>
<proteinExistence type="inferred from homology"/>
<dbReference type="GO" id="GO:0006780">
    <property type="term" value="P:uroporphyrinogen III biosynthetic process"/>
    <property type="evidence" value="ECO:0007669"/>
    <property type="project" value="UniProtKB-UniRule"/>
</dbReference>
<dbReference type="Pfam" id="PF02602">
    <property type="entry name" value="HEM4"/>
    <property type="match status" value="1"/>
</dbReference>
<accession>A0A9Q8CPU0</accession>
<evidence type="ECO:0000256" key="6">
    <source>
        <dbReference type="ARBA" id="ARBA00037589"/>
    </source>
</evidence>
<evidence type="ECO:0000256" key="8">
    <source>
        <dbReference type="ARBA" id="ARBA00048617"/>
    </source>
</evidence>
<dbReference type="PANTHER" id="PTHR38042">
    <property type="entry name" value="UROPORPHYRINOGEN-III SYNTHASE, CHLOROPLASTIC"/>
    <property type="match status" value="1"/>
</dbReference>
<keyword evidence="12" id="KW-1185">Reference proteome</keyword>
<dbReference type="CDD" id="cd06578">
    <property type="entry name" value="HemD"/>
    <property type="match status" value="1"/>
</dbReference>
<reference evidence="11 12" key="1">
    <citation type="submission" date="2019-01" db="EMBL/GenBank/DDBJ databases">
        <title>Draft genome sequences of the type strains of six Macrococcus species.</title>
        <authorList>
            <person name="Mazhar S."/>
            <person name="Altermann E."/>
            <person name="Hill C."/>
            <person name="Mcauliffe O."/>
        </authorList>
    </citation>
    <scope>NUCLEOTIDE SEQUENCE [LARGE SCALE GENOMIC DNA]</scope>
    <source>
        <strain evidence="11 12">ATCC 51828</strain>
    </source>
</reference>
<dbReference type="SUPFAM" id="SSF69618">
    <property type="entry name" value="HemD-like"/>
    <property type="match status" value="1"/>
</dbReference>
<dbReference type="InterPro" id="IPR039793">
    <property type="entry name" value="UROS/Hem4"/>
</dbReference>
<dbReference type="Proteomes" id="UP000295280">
    <property type="component" value="Unassembled WGS sequence"/>
</dbReference>
<organism evidence="11 12">
    <name type="scientific">Macrococcus carouselicus</name>
    <dbReference type="NCBI Taxonomy" id="69969"/>
    <lineage>
        <taxon>Bacteria</taxon>
        <taxon>Bacillati</taxon>
        <taxon>Bacillota</taxon>
        <taxon>Bacilli</taxon>
        <taxon>Bacillales</taxon>
        <taxon>Staphylococcaceae</taxon>
        <taxon>Macrococcus</taxon>
    </lineage>
</organism>
<dbReference type="PANTHER" id="PTHR38042:SF1">
    <property type="entry name" value="UROPORPHYRINOGEN-III SYNTHASE, CHLOROPLASTIC"/>
    <property type="match status" value="1"/>
</dbReference>
<evidence type="ECO:0000256" key="3">
    <source>
        <dbReference type="ARBA" id="ARBA00013109"/>
    </source>
</evidence>
<evidence type="ECO:0000256" key="5">
    <source>
        <dbReference type="ARBA" id="ARBA00023244"/>
    </source>
</evidence>
<comment type="pathway">
    <text evidence="1 9">Porphyrin-containing compound metabolism; protoporphyrin-IX biosynthesis; coproporphyrinogen-III from 5-aminolevulinate: step 3/4.</text>
</comment>
<feature type="domain" description="Tetrapyrrole biosynthesis uroporphyrinogen III synthase" evidence="10">
    <location>
        <begin position="25"/>
        <end position="227"/>
    </location>
</feature>
<evidence type="ECO:0000256" key="4">
    <source>
        <dbReference type="ARBA" id="ARBA00023239"/>
    </source>
</evidence>
<keyword evidence="4 9" id="KW-0456">Lyase</keyword>
<dbReference type="GO" id="GO:0006782">
    <property type="term" value="P:protoporphyrinogen IX biosynthetic process"/>
    <property type="evidence" value="ECO:0007669"/>
    <property type="project" value="UniProtKB-UniRule"/>
</dbReference>
<dbReference type="EC" id="4.2.1.75" evidence="3 9"/>
<protein>
    <recommendedName>
        <fullName evidence="7 9">Uroporphyrinogen-III synthase</fullName>
        <ecNumber evidence="3 9">4.2.1.75</ecNumber>
    </recommendedName>
</protein>
<evidence type="ECO:0000259" key="10">
    <source>
        <dbReference type="Pfam" id="PF02602"/>
    </source>
</evidence>
<comment type="function">
    <text evidence="6 9">Catalyzes cyclization of the linear tetrapyrrole, hydroxymethylbilane, to the macrocyclic uroporphyrinogen III.</text>
</comment>
<evidence type="ECO:0000256" key="2">
    <source>
        <dbReference type="ARBA" id="ARBA00008133"/>
    </source>
</evidence>
<sequence>MKHLMQKEVDKMKPVVVMTDSEKTQTDDVEVVHIPLIGIEKLPVQSDYLHRHYDWLILTSKNAVEIFFDNYSDVTFDRLAVIGTKTRKSLEAKGLTADFMPSVFDQETFIAEAGSRFDGCSCCLPVSVKARPPLHRFLAARGQVDRIELYRPVASQSAALRIHDMIVDGEVDALTFMSPSAVDAYFKHYQPVVIPVVAIGPVTKAALDRYRQPCVMPETATKEQMIAKITEMREWNEF</sequence>
<dbReference type="AlphaFoldDB" id="A0A9Q8CPU0"/>
<dbReference type="GO" id="GO:0004852">
    <property type="term" value="F:uroporphyrinogen-III synthase activity"/>
    <property type="evidence" value="ECO:0007669"/>
    <property type="project" value="UniProtKB-UniRule"/>
</dbReference>
<comment type="catalytic activity">
    <reaction evidence="8 9">
        <text>hydroxymethylbilane = uroporphyrinogen III + H2O</text>
        <dbReference type="Rhea" id="RHEA:18965"/>
        <dbReference type="ChEBI" id="CHEBI:15377"/>
        <dbReference type="ChEBI" id="CHEBI:57308"/>
        <dbReference type="ChEBI" id="CHEBI:57845"/>
        <dbReference type="EC" id="4.2.1.75"/>
    </reaction>
</comment>
<name>A0A9Q8CPU0_9STAP</name>
<evidence type="ECO:0000313" key="12">
    <source>
        <dbReference type="Proteomes" id="UP000295280"/>
    </source>
</evidence>
<dbReference type="InterPro" id="IPR036108">
    <property type="entry name" value="4pyrrol_syn_uPrphyn_synt_sf"/>
</dbReference>
<dbReference type="EMBL" id="SCWD01000001">
    <property type="protein sequence ID" value="TDM04467.1"/>
    <property type="molecule type" value="Genomic_DNA"/>
</dbReference>
<evidence type="ECO:0000256" key="1">
    <source>
        <dbReference type="ARBA" id="ARBA00004772"/>
    </source>
</evidence>